<dbReference type="GO" id="GO:0140082">
    <property type="term" value="F:SUMO-ubiquitin ligase activity"/>
    <property type="evidence" value="ECO:0007669"/>
    <property type="project" value="TreeGrafter"/>
</dbReference>
<dbReference type="PANTHER" id="PTHR47094:SF1">
    <property type="entry name" value="RING-TYPE E3 UBIQUITIN TRANSFERASE"/>
    <property type="match status" value="1"/>
</dbReference>
<dbReference type="UniPathway" id="UPA00143"/>
<name>A0A1Y2I9T9_TRAC3</name>
<dbReference type="InterPro" id="IPR049627">
    <property type="entry name" value="SLX8"/>
</dbReference>
<dbReference type="EMBL" id="KZ084145">
    <property type="protein sequence ID" value="OSC97898.1"/>
    <property type="molecule type" value="Genomic_DNA"/>
</dbReference>
<evidence type="ECO:0000256" key="3">
    <source>
        <dbReference type="ARBA" id="ARBA00022833"/>
    </source>
</evidence>
<feature type="region of interest" description="Disordered" evidence="5">
    <location>
        <begin position="1"/>
        <end position="69"/>
    </location>
</feature>
<gene>
    <name evidence="7" type="ORF">PYCCODRAFT_1376360</name>
</gene>
<feature type="compositionally biased region" description="Basic and acidic residues" evidence="5">
    <location>
        <begin position="1"/>
        <end position="10"/>
    </location>
</feature>
<dbReference type="GO" id="GO:0008270">
    <property type="term" value="F:zinc ion binding"/>
    <property type="evidence" value="ECO:0007669"/>
    <property type="project" value="UniProtKB-KW"/>
</dbReference>
<evidence type="ECO:0000256" key="2">
    <source>
        <dbReference type="ARBA" id="ARBA00022771"/>
    </source>
</evidence>
<protein>
    <recommendedName>
        <fullName evidence="6">RING-type domain-containing protein</fullName>
    </recommendedName>
</protein>
<dbReference type="PANTHER" id="PTHR47094">
    <property type="entry name" value="ELFLESS, ISOFORM B"/>
    <property type="match status" value="1"/>
</dbReference>
<dbReference type="SUPFAM" id="SSF57850">
    <property type="entry name" value="RING/U-box"/>
    <property type="match status" value="1"/>
</dbReference>
<dbReference type="GO" id="GO:0006511">
    <property type="term" value="P:ubiquitin-dependent protein catabolic process"/>
    <property type="evidence" value="ECO:0007669"/>
    <property type="project" value="TreeGrafter"/>
</dbReference>
<organism evidence="7 8">
    <name type="scientific">Trametes coccinea (strain BRFM310)</name>
    <name type="common">Pycnoporus coccineus</name>
    <dbReference type="NCBI Taxonomy" id="1353009"/>
    <lineage>
        <taxon>Eukaryota</taxon>
        <taxon>Fungi</taxon>
        <taxon>Dikarya</taxon>
        <taxon>Basidiomycota</taxon>
        <taxon>Agaricomycotina</taxon>
        <taxon>Agaricomycetes</taxon>
        <taxon>Polyporales</taxon>
        <taxon>Polyporaceae</taxon>
        <taxon>Trametes</taxon>
    </lineage>
</organism>
<dbReference type="GO" id="GO:0032183">
    <property type="term" value="F:SUMO binding"/>
    <property type="evidence" value="ECO:0007669"/>
    <property type="project" value="TreeGrafter"/>
</dbReference>
<keyword evidence="2 4" id="KW-0863">Zinc-finger</keyword>
<dbReference type="AlphaFoldDB" id="A0A1Y2I9T9"/>
<evidence type="ECO:0000313" key="7">
    <source>
        <dbReference type="EMBL" id="OSC97898.1"/>
    </source>
</evidence>
<dbReference type="Pfam" id="PF00097">
    <property type="entry name" value="zf-C3HC4"/>
    <property type="match status" value="1"/>
</dbReference>
<dbReference type="GO" id="GO:0033768">
    <property type="term" value="C:SUMO-targeted ubiquitin ligase complex"/>
    <property type="evidence" value="ECO:0007669"/>
    <property type="project" value="TreeGrafter"/>
</dbReference>
<dbReference type="InterPro" id="IPR013083">
    <property type="entry name" value="Znf_RING/FYVE/PHD"/>
</dbReference>
<evidence type="ECO:0000256" key="1">
    <source>
        <dbReference type="ARBA" id="ARBA00022723"/>
    </source>
</evidence>
<dbReference type="STRING" id="1353009.A0A1Y2I9T9"/>
<evidence type="ECO:0000259" key="6">
    <source>
        <dbReference type="PROSITE" id="PS50089"/>
    </source>
</evidence>
<reference evidence="7 8" key="1">
    <citation type="journal article" date="2015" name="Biotechnol. Biofuels">
        <title>Enhanced degradation of softwood versus hardwood by the white-rot fungus Pycnoporus coccineus.</title>
        <authorList>
            <person name="Couturier M."/>
            <person name="Navarro D."/>
            <person name="Chevret D."/>
            <person name="Henrissat B."/>
            <person name="Piumi F."/>
            <person name="Ruiz-Duenas F.J."/>
            <person name="Martinez A.T."/>
            <person name="Grigoriev I.V."/>
            <person name="Riley R."/>
            <person name="Lipzen A."/>
            <person name="Berrin J.G."/>
            <person name="Master E.R."/>
            <person name="Rosso M.N."/>
        </authorList>
    </citation>
    <scope>NUCLEOTIDE SEQUENCE [LARGE SCALE GENOMIC DNA]</scope>
    <source>
        <strain evidence="7 8">BRFM310</strain>
    </source>
</reference>
<dbReference type="Gene3D" id="3.30.40.10">
    <property type="entry name" value="Zinc/RING finger domain, C3HC4 (zinc finger)"/>
    <property type="match status" value="1"/>
</dbReference>
<sequence>MSRAHDDAAHDAGVVGGGDAPAQRSRFASLALSPEPATGPSSARDEKAQADTPPRSPKGQAESAQGVPATRNIEPLASYSCPICLSPPTYATITPCGHVLCGDCLFSSVKTTMERGAYTLPMSERYIPRCPVCRAPIPGWDGRGGGVIGLRPRAVFSL</sequence>
<proteinExistence type="predicted"/>
<dbReference type="SMART" id="SM00184">
    <property type="entry name" value="RING"/>
    <property type="match status" value="1"/>
</dbReference>
<dbReference type="GO" id="GO:0061630">
    <property type="term" value="F:ubiquitin protein ligase activity"/>
    <property type="evidence" value="ECO:0007669"/>
    <property type="project" value="InterPro"/>
</dbReference>
<dbReference type="PROSITE" id="PS00518">
    <property type="entry name" value="ZF_RING_1"/>
    <property type="match status" value="1"/>
</dbReference>
<dbReference type="PROSITE" id="PS50089">
    <property type="entry name" value="ZF_RING_2"/>
    <property type="match status" value="1"/>
</dbReference>
<dbReference type="GO" id="GO:0016567">
    <property type="term" value="P:protein ubiquitination"/>
    <property type="evidence" value="ECO:0007669"/>
    <property type="project" value="UniProtKB-UniPathway"/>
</dbReference>
<keyword evidence="1" id="KW-0479">Metal-binding</keyword>
<keyword evidence="3" id="KW-0862">Zinc</keyword>
<feature type="domain" description="RING-type" evidence="6">
    <location>
        <begin position="81"/>
        <end position="134"/>
    </location>
</feature>
<dbReference type="Proteomes" id="UP000193067">
    <property type="component" value="Unassembled WGS sequence"/>
</dbReference>
<keyword evidence="8" id="KW-1185">Reference proteome</keyword>
<evidence type="ECO:0000256" key="5">
    <source>
        <dbReference type="SAM" id="MobiDB-lite"/>
    </source>
</evidence>
<dbReference type="InterPro" id="IPR018957">
    <property type="entry name" value="Znf_C3HC4_RING-type"/>
</dbReference>
<dbReference type="InterPro" id="IPR017907">
    <property type="entry name" value="Znf_RING_CS"/>
</dbReference>
<dbReference type="OrthoDB" id="6270329at2759"/>
<dbReference type="InterPro" id="IPR001841">
    <property type="entry name" value="Znf_RING"/>
</dbReference>
<accession>A0A1Y2I9T9</accession>
<evidence type="ECO:0000313" key="8">
    <source>
        <dbReference type="Proteomes" id="UP000193067"/>
    </source>
</evidence>
<evidence type="ECO:0000256" key="4">
    <source>
        <dbReference type="PROSITE-ProRule" id="PRU00175"/>
    </source>
</evidence>